<keyword evidence="8" id="KW-0503">Monooxygenase</keyword>
<reference evidence="10 11" key="1">
    <citation type="submission" date="2019-02" db="EMBL/GenBank/DDBJ databases">
        <title>Genome sequencing of the rare red list fungi Hericium alpestre (H. flagellum).</title>
        <authorList>
            <person name="Buettner E."/>
            <person name="Kellner H."/>
        </authorList>
    </citation>
    <scope>NUCLEOTIDE SEQUENCE [LARGE SCALE GENOMIC DNA]</scope>
    <source>
        <strain evidence="10 11">DSM 108284</strain>
    </source>
</reference>
<evidence type="ECO:0000256" key="7">
    <source>
        <dbReference type="ARBA" id="ARBA00023004"/>
    </source>
</evidence>
<name>A0A4Z0A3X9_9AGAM</name>
<evidence type="ECO:0000256" key="1">
    <source>
        <dbReference type="ARBA" id="ARBA00001971"/>
    </source>
</evidence>
<dbReference type="PRINTS" id="PR00385">
    <property type="entry name" value="P450"/>
</dbReference>
<keyword evidence="11" id="KW-1185">Reference proteome</keyword>
<feature type="binding site" description="axial binding residue" evidence="9">
    <location>
        <position position="500"/>
    </location>
    <ligand>
        <name>heme</name>
        <dbReference type="ChEBI" id="CHEBI:30413"/>
    </ligand>
    <ligandPart>
        <name>Fe</name>
        <dbReference type="ChEBI" id="CHEBI:18248"/>
    </ligandPart>
</feature>
<comment type="cofactor">
    <cofactor evidence="1 9">
        <name>heme</name>
        <dbReference type="ChEBI" id="CHEBI:30413"/>
    </cofactor>
</comment>
<evidence type="ECO:0000256" key="3">
    <source>
        <dbReference type="ARBA" id="ARBA00010617"/>
    </source>
</evidence>
<dbReference type="GO" id="GO:0005506">
    <property type="term" value="F:iron ion binding"/>
    <property type="evidence" value="ECO:0007669"/>
    <property type="project" value="InterPro"/>
</dbReference>
<dbReference type="GO" id="GO:0020037">
    <property type="term" value="F:heme binding"/>
    <property type="evidence" value="ECO:0007669"/>
    <property type="project" value="InterPro"/>
</dbReference>
<evidence type="ECO:0000256" key="6">
    <source>
        <dbReference type="ARBA" id="ARBA00023002"/>
    </source>
</evidence>
<dbReference type="PANTHER" id="PTHR24305">
    <property type="entry name" value="CYTOCHROME P450"/>
    <property type="match status" value="1"/>
</dbReference>
<keyword evidence="7 9" id="KW-0408">Iron</keyword>
<accession>A0A4Z0A3X9</accession>
<dbReference type="InterPro" id="IPR050121">
    <property type="entry name" value="Cytochrome_P450_monoxygenase"/>
</dbReference>
<dbReference type="Pfam" id="PF00067">
    <property type="entry name" value="p450"/>
    <property type="match status" value="1"/>
</dbReference>
<evidence type="ECO:0000256" key="9">
    <source>
        <dbReference type="PIRSR" id="PIRSR602401-1"/>
    </source>
</evidence>
<organism evidence="10 11">
    <name type="scientific">Hericium alpestre</name>
    <dbReference type="NCBI Taxonomy" id="135208"/>
    <lineage>
        <taxon>Eukaryota</taxon>
        <taxon>Fungi</taxon>
        <taxon>Dikarya</taxon>
        <taxon>Basidiomycota</taxon>
        <taxon>Agaricomycotina</taxon>
        <taxon>Agaricomycetes</taxon>
        <taxon>Russulales</taxon>
        <taxon>Hericiaceae</taxon>
        <taxon>Hericium</taxon>
    </lineage>
</organism>
<keyword evidence="5 9" id="KW-0479">Metal-binding</keyword>
<dbReference type="STRING" id="135208.A0A4Z0A3X9"/>
<evidence type="ECO:0008006" key="12">
    <source>
        <dbReference type="Google" id="ProtNLM"/>
    </source>
</evidence>
<comment type="pathway">
    <text evidence="2">Secondary metabolite biosynthesis.</text>
</comment>
<evidence type="ECO:0000256" key="2">
    <source>
        <dbReference type="ARBA" id="ARBA00005179"/>
    </source>
</evidence>
<protein>
    <recommendedName>
        <fullName evidence="12">Cytochrome P450</fullName>
    </recommendedName>
</protein>
<dbReference type="PRINTS" id="PR00463">
    <property type="entry name" value="EP450I"/>
</dbReference>
<gene>
    <name evidence="10" type="ORF">EWM64_g2866</name>
</gene>
<sequence length="550" mass="61548">MELISSFVSSTASDAWTVIYNYSIHITATLLVLYVVQKAIYELYFSPLCDVAGPWYAVISNIWLTGHRLFFRQAMAVDALFEKYGPVVRVGPRRVAFNDAGAARDVYVDCNFDKSTVYQGFKMNGHDQSINILSGSVHALRRKAFAQHYTTANLALYGPEIDEHVVQSVNILRTIYGRRPVNCLELFPQLLIDVMCLISSGVRGEALATWAKTFSDETNVPDLLSVALSDMPAFCDMRGSFPTWMWNALCRIPNKRWNQFCQSESIVTQFVTARLEEIRKRVWAEEGKIQNGNGHVKVDKIPLLERFLRTSPTSPEKMIDEDIIAETMGQLLAGIDMTAMTLAYLFWELSRRDDIMTQLRAELDAAMPVSNGSGRAFPDIAVLNELPYLNGFIKEGMSNTHNSLRTHSAGPSLLERVVPEPAVDSWSKESTPDFDLLGIPLPPGTIIATQSWSLHRDPYIFPEPDLFNPDRWLNDAAERTMSGAMMAQQMIPFGLGSRMCGGMNLAQMMLRFVVAAVVRNFDVVAPAETTEKSMAMRELFVSAEFAGSVD</sequence>
<evidence type="ECO:0000256" key="5">
    <source>
        <dbReference type="ARBA" id="ARBA00022723"/>
    </source>
</evidence>
<keyword evidence="4 9" id="KW-0349">Heme</keyword>
<keyword evidence="6" id="KW-0560">Oxidoreductase</keyword>
<evidence type="ECO:0000313" key="11">
    <source>
        <dbReference type="Proteomes" id="UP000298061"/>
    </source>
</evidence>
<evidence type="ECO:0000256" key="8">
    <source>
        <dbReference type="ARBA" id="ARBA00023033"/>
    </source>
</evidence>
<dbReference type="EMBL" id="SFCI01000245">
    <property type="protein sequence ID" value="TFY81144.1"/>
    <property type="molecule type" value="Genomic_DNA"/>
</dbReference>
<dbReference type="PANTHER" id="PTHR24305:SF166">
    <property type="entry name" value="CYTOCHROME P450 12A4, MITOCHONDRIAL-RELATED"/>
    <property type="match status" value="1"/>
</dbReference>
<dbReference type="InterPro" id="IPR001128">
    <property type="entry name" value="Cyt_P450"/>
</dbReference>
<dbReference type="InterPro" id="IPR002401">
    <property type="entry name" value="Cyt_P450_E_grp-I"/>
</dbReference>
<comment type="caution">
    <text evidence="10">The sequence shown here is derived from an EMBL/GenBank/DDBJ whole genome shotgun (WGS) entry which is preliminary data.</text>
</comment>
<evidence type="ECO:0000256" key="4">
    <source>
        <dbReference type="ARBA" id="ARBA00022617"/>
    </source>
</evidence>
<dbReference type="Proteomes" id="UP000298061">
    <property type="component" value="Unassembled WGS sequence"/>
</dbReference>
<dbReference type="OrthoDB" id="3945418at2759"/>
<dbReference type="InterPro" id="IPR036396">
    <property type="entry name" value="Cyt_P450_sf"/>
</dbReference>
<dbReference type="Gene3D" id="1.10.630.10">
    <property type="entry name" value="Cytochrome P450"/>
    <property type="match status" value="1"/>
</dbReference>
<dbReference type="GO" id="GO:0016705">
    <property type="term" value="F:oxidoreductase activity, acting on paired donors, with incorporation or reduction of molecular oxygen"/>
    <property type="evidence" value="ECO:0007669"/>
    <property type="project" value="InterPro"/>
</dbReference>
<dbReference type="GO" id="GO:0004497">
    <property type="term" value="F:monooxygenase activity"/>
    <property type="evidence" value="ECO:0007669"/>
    <property type="project" value="UniProtKB-KW"/>
</dbReference>
<comment type="similarity">
    <text evidence="3">Belongs to the cytochrome P450 family.</text>
</comment>
<dbReference type="AlphaFoldDB" id="A0A4Z0A3X9"/>
<evidence type="ECO:0000313" key="10">
    <source>
        <dbReference type="EMBL" id="TFY81144.1"/>
    </source>
</evidence>
<proteinExistence type="inferred from homology"/>
<dbReference type="SUPFAM" id="SSF48264">
    <property type="entry name" value="Cytochrome P450"/>
    <property type="match status" value="1"/>
</dbReference>